<dbReference type="GO" id="GO:0003723">
    <property type="term" value="F:RNA binding"/>
    <property type="evidence" value="ECO:0007669"/>
    <property type="project" value="UniProtKB-UniRule"/>
</dbReference>
<keyword evidence="4 5" id="KW-0694">RNA-binding</keyword>
<dbReference type="PANTHER" id="PTHR22807">
    <property type="entry name" value="NOP2 YEAST -RELATED NOL1/NOP2/FMU SUN DOMAIN-CONTAINING"/>
    <property type="match status" value="1"/>
</dbReference>
<dbReference type="EMBL" id="JAMLDX010000006">
    <property type="protein sequence ID" value="MCP3730702.1"/>
    <property type="molecule type" value="Genomic_DNA"/>
</dbReference>
<feature type="binding site" evidence="5">
    <location>
        <position position="235"/>
    </location>
    <ligand>
        <name>S-adenosyl-L-methionine</name>
        <dbReference type="ChEBI" id="CHEBI:59789"/>
    </ligand>
</feature>
<accession>A0A9X2HJB6</accession>
<feature type="active site" description="Nucleophile" evidence="5">
    <location>
        <position position="336"/>
    </location>
</feature>
<dbReference type="PRINTS" id="PR02008">
    <property type="entry name" value="RCMTFAMILY"/>
</dbReference>
<evidence type="ECO:0000313" key="7">
    <source>
        <dbReference type="EMBL" id="MCP3730702.1"/>
    </source>
</evidence>
<dbReference type="GO" id="GO:0001510">
    <property type="term" value="P:RNA methylation"/>
    <property type="evidence" value="ECO:0007669"/>
    <property type="project" value="InterPro"/>
</dbReference>
<feature type="binding site" evidence="5">
    <location>
        <position position="283"/>
    </location>
    <ligand>
        <name>S-adenosyl-L-methionine</name>
        <dbReference type="ChEBI" id="CHEBI:59789"/>
    </ligand>
</feature>
<feature type="domain" description="SAM-dependent MTase RsmB/NOP-type" evidence="6">
    <location>
        <begin position="102"/>
        <end position="394"/>
    </location>
</feature>
<sequence length="394" mass="40754">MTPAARTQAAIDLLDAIIGAARDGGASADVLIARGFAARRYAGSKDRRAIRGLIYDAIRLCGERPESGRAALLALAARDPALAATFDGSGYGAAAIREGEPVAQAGIAPMWLMDALASSGIDAAQAAALLDRAPLDLRVNRLKADPAQVRAELPEAADIPGLPDALRLPADTQVEATEAYGVGGIEVQDAGSQIVTLAGGAAPGMRVIDLCAGAGGKTLALAAAMANQGTLLATDTDRTRLSRLMPRAQRAGVSIVETRLLNPGRELEPLADWTDSADVVLVDAPCSGTGTWRRNPEARWRLTPARLAKLVETQARLLDVAATLVKPGGTLIHIVCSLLDAEGADQAAAFLARHPHWAAAPLALPAGTPHGSGMRLTPLSHSTDGFFVAKLVRA</sequence>
<dbReference type="PANTHER" id="PTHR22807:SF53">
    <property type="entry name" value="RIBOSOMAL RNA SMALL SUBUNIT METHYLTRANSFERASE B-RELATED"/>
    <property type="match status" value="1"/>
</dbReference>
<evidence type="ECO:0000256" key="5">
    <source>
        <dbReference type="PROSITE-ProRule" id="PRU01023"/>
    </source>
</evidence>
<dbReference type="InterPro" id="IPR029063">
    <property type="entry name" value="SAM-dependent_MTases_sf"/>
</dbReference>
<evidence type="ECO:0000256" key="4">
    <source>
        <dbReference type="ARBA" id="ARBA00022884"/>
    </source>
</evidence>
<dbReference type="Pfam" id="PF01189">
    <property type="entry name" value="Methyltr_RsmB-F"/>
    <property type="match status" value="1"/>
</dbReference>
<dbReference type="InterPro" id="IPR023267">
    <property type="entry name" value="RCMT"/>
</dbReference>
<dbReference type="InterPro" id="IPR049560">
    <property type="entry name" value="MeTrfase_RsmB-F_NOP2_cat"/>
</dbReference>
<reference evidence="7" key="1">
    <citation type="submission" date="2022-05" db="EMBL/GenBank/DDBJ databases">
        <title>Sphingomonas sp. strain MG17 Genome sequencing and assembly.</title>
        <authorList>
            <person name="Kim I."/>
        </authorList>
    </citation>
    <scope>NUCLEOTIDE SEQUENCE</scope>
    <source>
        <strain evidence="7">MG17</strain>
    </source>
</reference>
<dbReference type="PROSITE" id="PS51686">
    <property type="entry name" value="SAM_MT_RSMB_NOP"/>
    <property type="match status" value="1"/>
</dbReference>
<keyword evidence="8" id="KW-1185">Reference proteome</keyword>
<dbReference type="AlphaFoldDB" id="A0A9X2HJB6"/>
<gene>
    <name evidence="7" type="ORF">M9978_09705</name>
</gene>
<evidence type="ECO:0000256" key="3">
    <source>
        <dbReference type="ARBA" id="ARBA00022691"/>
    </source>
</evidence>
<dbReference type="InterPro" id="IPR001678">
    <property type="entry name" value="MeTrfase_RsmB-F_NOP2_dom"/>
</dbReference>
<evidence type="ECO:0000259" key="6">
    <source>
        <dbReference type="PROSITE" id="PS51686"/>
    </source>
</evidence>
<comment type="similarity">
    <text evidence="5">Belongs to the class I-like SAM-binding methyltransferase superfamily. RsmB/NOP family.</text>
</comment>
<evidence type="ECO:0000313" key="8">
    <source>
        <dbReference type="Proteomes" id="UP001139451"/>
    </source>
</evidence>
<dbReference type="CDD" id="cd02440">
    <property type="entry name" value="AdoMet_MTases"/>
    <property type="match status" value="1"/>
</dbReference>
<evidence type="ECO:0000256" key="2">
    <source>
        <dbReference type="ARBA" id="ARBA00022679"/>
    </source>
</evidence>
<proteinExistence type="inferred from homology"/>
<evidence type="ECO:0000256" key="1">
    <source>
        <dbReference type="ARBA" id="ARBA00022603"/>
    </source>
</evidence>
<organism evidence="7 8">
    <name type="scientific">Sphingomonas tagetis</name>
    <dbReference type="NCBI Taxonomy" id="2949092"/>
    <lineage>
        <taxon>Bacteria</taxon>
        <taxon>Pseudomonadati</taxon>
        <taxon>Pseudomonadota</taxon>
        <taxon>Alphaproteobacteria</taxon>
        <taxon>Sphingomonadales</taxon>
        <taxon>Sphingomonadaceae</taxon>
        <taxon>Sphingomonas</taxon>
    </lineage>
</organism>
<dbReference type="Proteomes" id="UP001139451">
    <property type="component" value="Unassembled WGS sequence"/>
</dbReference>
<protein>
    <submittedName>
        <fullName evidence="7">RsmB/NOP family class I SAM-dependent RNA methyltransferase</fullName>
    </submittedName>
</protein>
<keyword evidence="3 5" id="KW-0949">S-adenosyl-L-methionine</keyword>
<keyword evidence="2 5" id="KW-0808">Transferase</keyword>
<name>A0A9X2HJB6_9SPHN</name>
<comment type="caution">
    <text evidence="7">The sequence shown here is derived from an EMBL/GenBank/DDBJ whole genome shotgun (WGS) entry which is preliminary data.</text>
</comment>
<dbReference type="SUPFAM" id="SSF53335">
    <property type="entry name" value="S-adenosyl-L-methionine-dependent methyltransferases"/>
    <property type="match status" value="1"/>
</dbReference>
<keyword evidence="1 5" id="KW-0489">Methyltransferase</keyword>
<comment type="caution">
    <text evidence="5">Lacks conserved residue(s) required for the propagation of feature annotation.</text>
</comment>
<dbReference type="GO" id="GO:0008173">
    <property type="term" value="F:RNA methyltransferase activity"/>
    <property type="evidence" value="ECO:0007669"/>
    <property type="project" value="InterPro"/>
</dbReference>
<dbReference type="Gene3D" id="3.40.50.150">
    <property type="entry name" value="Vaccinia Virus protein VP39"/>
    <property type="match status" value="1"/>
</dbReference>
<dbReference type="RefSeq" id="WP_254292835.1">
    <property type="nucleotide sequence ID" value="NZ_JAMLDX010000006.1"/>
</dbReference>